<evidence type="ECO:0000313" key="1">
    <source>
        <dbReference type="EMBL" id="SNY49527.1"/>
    </source>
</evidence>
<dbReference type="OrthoDB" id="8684708at2"/>
<dbReference type="Proteomes" id="UP000219353">
    <property type="component" value="Unassembled WGS sequence"/>
</dbReference>
<dbReference type="AlphaFoldDB" id="A0A285IP72"/>
<dbReference type="SUPFAM" id="SSF54427">
    <property type="entry name" value="NTF2-like"/>
    <property type="match status" value="1"/>
</dbReference>
<reference evidence="2" key="1">
    <citation type="submission" date="2017-09" db="EMBL/GenBank/DDBJ databases">
        <authorList>
            <person name="Varghese N."/>
            <person name="Submissions S."/>
        </authorList>
    </citation>
    <scope>NUCLEOTIDE SEQUENCE [LARGE SCALE GENOMIC DNA]</scope>
    <source>
        <strain evidence="2">CGMCC 1.12461</strain>
    </source>
</reference>
<proteinExistence type="predicted"/>
<accession>A0A285IP72</accession>
<evidence type="ECO:0000313" key="2">
    <source>
        <dbReference type="Proteomes" id="UP000219353"/>
    </source>
</evidence>
<dbReference type="EMBL" id="OBEB01000002">
    <property type="protein sequence ID" value="SNY49527.1"/>
    <property type="molecule type" value="Genomic_DNA"/>
</dbReference>
<dbReference type="RefSeq" id="WP_097110713.1">
    <property type="nucleotide sequence ID" value="NZ_OBEB01000002.1"/>
</dbReference>
<organism evidence="1 2">
    <name type="scientific">Arsukibacterium tuosuense</name>
    <dbReference type="NCBI Taxonomy" id="1323745"/>
    <lineage>
        <taxon>Bacteria</taxon>
        <taxon>Pseudomonadati</taxon>
        <taxon>Pseudomonadota</taxon>
        <taxon>Gammaproteobacteria</taxon>
        <taxon>Chromatiales</taxon>
        <taxon>Chromatiaceae</taxon>
        <taxon>Arsukibacterium</taxon>
    </lineage>
</organism>
<gene>
    <name evidence="1" type="ORF">SAMN06297280_1448</name>
</gene>
<name>A0A285IP72_9GAMM</name>
<dbReference type="InterPro" id="IPR032710">
    <property type="entry name" value="NTF2-like_dom_sf"/>
</dbReference>
<protein>
    <recommendedName>
        <fullName evidence="3">Polyketide cyclase</fullName>
    </recommendedName>
</protein>
<evidence type="ECO:0008006" key="3">
    <source>
        <dbReference type="Google" id="ProtNLM"/>
    </source>
</evidence>
<keyword evidence="2" id="KW-1185">Reference proteome</keyword>
<dbReference type="Gene3D" id="3.10.450.50">
    <property type="match status" value="1"/>
</dbReference>
<sequence>MNINLPKPIGDYFSADRADSEAVANCFTDNAIVTDENHTYRGKAAIKQWKTDSSKKFSYSVEPFSLVEKAGKTIVSSKVTGNFPGSPVNLNYIFSLEGGKIATLEITL</sequence>